<feature type="binding site" evidence="3">
    <location>
        <position position="107"/>
    </location>
    <ligand>
        <name>Zn(2+)</name>
        <dbReference type="ChEBI" id="CHEBI:29105"/>
        <label>1</label>
    </ligand>
</feature>
<keyword evidence="6" id="KW-1185">Reference proteome</keyword>
<dbReference type="InterPro" id="IPR010158">
    <property type="entry name" value="Amidase_Cbmase"/>
</dbReference>
<dbReference type="SUPFAM" id="SSF55031">
    <property type="entry name" value="Bacterial exopeptidase dimerisation domain"/>
    <property type="match status" value="1"/>
</dbReference>
<feature type="binding site" evidence="3">
    <location>
        <position position="203"/>
    </location>
    <ligand>
        <name>Zn(2+)</name>
        <dbReference type="ChEBI" id="CHEBI:29105"/>
        <label>1</label>
    </ligand>
</feature>
<dbReference type="Gene3D" id="3.40.630.10">
    <property type="entry name" value="Zn peptidases"/>
    <property type="match status" value="1"/>
</dbReference>
<dbReference type="EMBL" id="SWDB01000021">
    <property type="protein sequence ID" value="TKB45372.1"/>
    <property type="molecule type" value="Genomic_DNA"/>
</dbReference>
<feature type="binding site" evidence="3">
    <location>
        <position position="142"/>
    </location>
    <ligand>
        <name>Zn(2+)</name>
        <dbReference type="ChEBI" id="CHEBI:29105"/>
        <label>2</label>
    </ligand>
</feature>
<feature type="binding site" evidence="3">
    <location>
        <position position="107"/>
    </location>
    <ligand>
        <name>Zn(2+)</name>
        <dbReference type="ChEBI" id="CHEBI:29105"/>
        <label>2</label>
    </ligand>
</feature>
<gene>
    <name evidence="5" type="ORF">E8M12_09250</name>
</gene>
<dbReference type="RefSeq" id="WP_136735859.1">
    <property type="nucleotide sequence ID" value="NZ_SWDB01000021.1"/>
</dbReference>
<dbReference type="InterPro" id="IPR002933">
    <property type="entry name" value="Peptidase_M20"/>
</dbReference>
<dbReference type="PANTHER" id="PTHR32494:SF5">
    <property type="entry name" value="ALLANTOATE AMIDOHYDROLASE"/>
    <property type="match status" value="1"/>
</dbReference>
<feature type="binding site" evidence="3">
    <location>
        <position position="395"/>
    </location>
    <ligand>
        <name>Zn(2+)</name>
        <dbReference type="ChEBI" id="CHEBI:29105"/>
        <label>2</label>
    </ligand>
</feature>
<dbReference type="AlphaFoldDB" id="A0A4U1B6A5"/>
<dbReference type="SUPFAM" id="SSF53187">
    <property type="entry name" value="Zn-dependent exopeptidases"/>
    <property type="match status" value="1"/>
</dbReference>
<dbReference type="CDD" id="cd03884">
    <property type="entry name" value="M20_bAS"/>
    <property type="match status" value="1"/>
</dbReference>
<accession>A0A4U1B6A5</accession>
<comment type="cofactor">
    <cofactor evidence="3">
        <name>Zn(2+)</name>
        <dbReference type="ChEBI" id="CHEBI:29105"/>
    </cofactor>
    <text evidence="3">Binds 2 Zn(2+) ions per subunit.</text>
</comment>
<dbReference type="GO" id="GO:0016813">
    <property type="term" value="F:hydrolase activity, acting on carbon-nitrogen (but not peptide) bonds, in linear amidines"/>
    <property type="evidence" value="ECO:0007669"/>
    <property type="project" value="InterPro"/>
</dbReference>
<evidence type="ECO:0000256" key="1">
    <source>
        <dbReference type="ARBA" id="ARBA00006153"/>
    </source>
</evidence>
<dbReference type="NCBIfam" id="NF006771">
    <property type="entry name" value="PRK09290.1-5"/>
    <property type="match status" value="1"/>
</dbReference>
<dbReference type="NCBIfam" id="NF009527">
    <property type="entry name" value="PRK12891.1"/>
    <property type="match status" value="1"/>
</dbReference>
<dbReference type="PIRSF" id="PIRSF001235">
    <property type="entry name" value="Amidase_carbamoylase"/>
    <property type="match status" value="1"/>
</dbReference>
<name>A0A4U1B6A5_9GAMM</name>
<keyword evidence="2 5" id="KW-0378">Hydrolase</keyword>
<sequence>MSTSISQDPIEDNQSRLSINGERLWQSLMLMAKIGATDKGGCNRQALTELDKQGRELFITWCEQAGCETRYDEMGNLFVRRPGRENTLPPVLTGSHLDTQPTGGKFDGVYGVLAGLEVIRTLNDLNIETLHPLEVVAWTNEEGARFSPAMIGSGVWSGEFTLDYGWSRTDKQGISIKDELVNHNMLGAAKCQAFAVKAAFELHIEQGPILENEALQIGIVQGVQGMRWYDLTITGKPVHAGPTPMEQRQDPFMGLADISKRLYQLAEQYAPWSRVTFGDIKALPGSRNTVPEQLVLAVDLRHPEQAVLEQMDLQFRQIVAEVCEQYQLIGEIRDEWNSPAVSFDKACVNAVTNAVAQLGYSAKTMFSGAGHDSVYVSRVAPTSMIFIPCEGGISHNEAENATPQDITAGANVLLAAMVEMAEI</sequence>
<dbReference type="OrthoDB" id="9808195at2"/>
<evidence type="ECO:0000313" key="6">
    <source>
        <dbReference type="Proteomes" id="UP000307999"/>
    </source>
</evidence>
<dbReference type="NCBIfam" id="TIGR01879">
    <property type="entry name" value="hydantase"/>
    <property type="match status" value="1"/>
</dbReference>
<protein>
    <submittedName>
        <fullName evidence="5">Zn-dependent hydrolase</fullName>
    </submittedName>
</protein>
<dbReference type="NCBIfam" id="NF006769">
    <property type="entry name" value="PRK09290.1-3"/>
    <property type="match status" value="1"/>
</dbReference>
<dbReference type="GO" id="GO:0046872">
    <property type="term" value="F:metal ion binding"/>
    <property type="evidence" value="ECO:0007669"/>
    <property type="project" value="UniProtKB-KW"/>
</dbReference>
<comment type="caution">
    <text evidence="5">The sequence shown here is derived from an EMBL/GenBank/DDBJ whole genome shotgun (WGS) entry which is preliminary data.</text>
</comment>
<feature type="domain" description="Peptidase M20 dimerisation" evidence="4">
    <location>
        <begin position="222"/>
        <end position="326"/>
    </location>
</feature>
<evidence type="ECO:0000259" key="4">
    <source>
        <dbReference type="Pfam" id="PF07687"/>
    </source>
</evidence>
<proteinExistence type="inferred from homology"/>
<dbReference type="InterPro" id="IPR036264">
    <property type="entry name" value="Bact_exopeptidase_dim_dom"/>
</dbReference>
<evidence type="ECO:0000256" key="2">
    <source>
        <dbReference type="ARBA" id="ARBA00022801"/>
    </source>
</evidence>
<dbReference type="InterPro" id="IPR011650">
    <property type="entry name" value="Peptidase_M20_dimer"/>
</dbReference>
<dbReference type="Proteomes" id="UP000307999">
    <property type="component" value="Unassembled WGS sequence"/>
</dbReference>
<organism evidence="5 6">
    <name type="scientific">Thalassotalea mangrovi</name>
    <dbReference type="NCBI Taxonomy" id="2572245"/>
    <lineage>
        <taxon>Bacteria</taxon>
        <taxon>Pseudomonadati</taxon>
        <taxon>Pseudomonadota</taxon>
        <taxon>Gammaproteobacteria</taxon>
        <taxon>Alteromonadales</taxon>
        <taxon>Colwelliaceae</taxon>
        <taxon>Thalassotalea</taxon>
    </lineage>
</organism>
<comment type="similarity">
    <text evidence="1">Belongs to the peptidase M20 family.</text>
</comment>
<keyword evidence="3" id="KW-0479">Metal-binding</keyword>
<reference evidence="5 6" key="1">
    <citation type="submission" date="2019-04" db="EMBL/GenBank/DDBJ databases">
        <title>Thalassotalea guangxiensis sp. nov., isolated from sediment of the coastal wetland.</title>
        <authorList>
            <person name="Zheng S."/>
            <person name="Zhang D."/>
        </authorList>
    </citation>
    <scope>NUCLEOTIDE SEQUENCE [LARGE SCALE GENOMIC DNA]</scope>
    <source>
        <strain evidence="5 6">ZS-4</strain>
    </source>
</reference>
<dbReference type="PANTHER" id="PTHR32494">
    <property type="entry name" value="ALLANTOATE DEIMINASE-RELATED"/>
    <property type="match status" value="1"/>
</dbReference>
<evidence type="ECO:0000313" key="5">
    <source>
        <dbReference type="EMBL" id="TKB45372.1"/>
    </source>
</evidence>
<feature type="binding site" evidence="3">
    <location>
        <position position="96"/>
    </location>
    <ligand>
        <name>Zn(2+)</name>
        <dbReference type="ChEBI" id="CHEBI:29105"/>
        <label>1</label>
    </ligand>
</feature>
<keyword evidence="3" id="KW-0862">Zinc</keyword>
<dbReference type="Pfam" id="PF01546">
    <property type="entry name" value="Peptidase_M20"/>
    <property type="match status" value="1"/>
</dbReference>
<dbReference type="Gene3D" id="3.30.70.360">
    <property type="match status" value="1"/>
</dbReference>
<dbReference type="Pfam" id="PF07687">
    <property type="entry name" value="M20_dimer"/>
    <property type="match status" value="1"/>
</dbReference>
<evidence type="ECO:0000256" key="3">
    <source>
        <dbReference type="PIRSR" id="PIRSR001235-1"/>
    </source>
</evidence>